<dbReference type="RefSeq" id="WP_253238563.1">
    <property type="nucleotide sequence ID" value="NZ_JAMYJR010000018.1"/>
</dbReference>
<evidence type="ECO:0000256" key="1">
    <source>
        <dbReference type="ARBA" id="ARBA00008520"/>
    </source>
</evidence>
<keyword evidence="2" id="KW-0813">Transport</keyword>
<dbReference type="SUPFAM" id="SSF53850">
    <property type="entry name" value="Periplasmic binding protein-like II"/>
    <property type="match status" value="1"/>
</dbReference>
<evidence type="ECO:0000256" key="3">
    <source>
        <dbReference type="ARBA" id="ARBA00022729"/>
    </source>
</evidence>
<dbReference type="InterPro" id="IPR006311">
    <property type="entry name" value="TAT_signal"/>
</dbReference>
<dbReference type="Pfam" id="PF13416">
    <property type="entry name" value="SBP_bac_8"/>
    <property type="match status" value="1"/>
</dbReference>
<dbReference type="Proteomes" id="UP001523369">
    <property type="component" value="Unassembled WGS sequence"/>
</dbReference>
<evidence type="ECO:0000313" key="5">
    <source>
        <dbReference type="Proteomes" id="UP001523369"/>
    </source>
</evidence>
<evidence type="ECO:0000256" key="2">
    <source>
        <dbReference type="ARBA" id="ARBA00022448"/>
    </source>
</evidence>
<dbReference type="InterPro" id="IPR006059">
    <property type="entry name" value="SBP"/>
</dbReference>
<evidence type="ECO:0000313" key="4">
    <source>
        <dbReference type="EMBL" id="MCO8272465.1"/>
    </source>
</evidence>
<dbReference type="PANTHER" id="PTHR30061:SF50">
    <property type="entry name" value="MALTOSE_MALTODEXTRIN-BINDING PERIPLASMIC PROTEIN"/>
    <property type="match status" value="1"/>
</dbReference>
<dbReference type="PANTHER" id="PTHR30061">
    <property type="entry name" value="MALTOSE-BINDING PERIPLASMIC PROTEIN"/>
    <property type="match status" value="1"/>
</dbReference>
<dbReference type="CDD" id="cd14748">
    <property type="entry name" value="PBP2_UgpB"/>
    <property type="match status" value="1"/>
</dbReference>
<keyword evidence="3" id="KW-0732">Signal</keyword>
<protein>
    <submittedName>
        <fullName evidence="4">ABC transporter substrate-binding protein</fullName>
    </submittedName>
</protein>
<sequence>MTSPTAPPATLKTTKGRITRRNLMALGAGAGGAVFLGACSDGGPNEKVTGGGQNAAAAPTEYTGPNVTLAFWNGFTGGDGPFMKKLVDQFNTEHPNIKVTMNTYQWADYYQKTPAAVATGNGPDVGVMHVDHVSTNAARGVILPLEDLAKALNFKAEDFSPPVWNAGVYNNTRYAIPLDVHPLGFFYNKAVMEKGGLDPEKPPTNNDEYQAALESMKAKGIQGDWVTPFEFTGSMQFQSLLWQFGGSLFDDQATKAQFAEDPGVKALTWMTDHVKNGFSPKNVAQDADIIALRNGKNAFNWNGIWTINTLKEDKNLEWGVAPLPQIGTEKAAWAGSHQFVQFKQKAKDDNKLTAGKVFINWISQHSIEWARGGQVPARAEIRDGAEFKALPEQAAIGTQIDYLHFLPPKPGIADVMATMVTAINEAVLGRKEPAKALADGAAKANQLLEQNAKKYGS</sequence>
<dbReference type="Gene3D" id="3.40.190.10">
    <property type="entry name" value="Periplasmic binding protein-like II"/>
    <property type="match status" value="1"/>
</dbReference>
<comment type="similarity">
    <text evidence="1">Belongs to the bacterial solute-binding protein 1 family.</text>
</comment>
<comment type="caution">
    <text evidence="4">The sequence shown here is derived from an EMBL/GenBank/DDBJ whole genome shotgun (WGS) entry which is preliminary data.</text>
</comment>
<proteinExistence type="inferred from homology"/>
<name>A0ABT1DNR9_9ACTN</name>
<dbReference type="EMBL" id="JAMYJR010000018">
    <property type="protein sequence ID" value="MCO8272465.1"/>
    <property type="molecule type" value="Genomic_DNA"/>
</dbReference>
<gene>
    <name evidence="4" type="ORF">M1L60_17865</name>
</gene>
<reference evidence="4 5" key="1">
    <citation type="submission" date="2022-06" db="EMBL/GenBank/DDBJ databases">
        <title>New Species of the Genus Actinoplanes, ActinopZanes ferrugineus.</title>
        <authorList>
            <person name="Ding P."/>
        </authorList>
    </citation>
    <scope>NUCLEOTIDE SEQUENCE [LARGE SCALE GENOMIC DNA]</scope>
    <source>
        <strain evidence="4 5">TRM88003</strain>
    </source>
</reference>
<organism evidence="4 5">
    <name type="scientific">Paractinoplanes aksuensis</name>
    <dbReference type="NCBI Taxonomy" id="2939490"/>
    <lineage>
        <taxon>Bacteria</taxon>
        <taxon>Bacillati</taxon>
        <taxon>Actinomycetota</taxon>
        <taxon>Actinomycetes</taxon>
        <taxon>Micromonosporales</taxon>
        <taxon>Micromonosporaceae</taxon>
        <taxon>Paractinoplanes</taxon>
    </lineage>
</organism>
<keyword evidence="5" id="KW-1185">Reference proteome</keyword>
<accession>A0ABT1DNR9</accession>
<dbReference type="PROSITE" id="PS51318">
    <property type="entry name" value="TAT"/>
    <property type="match status" value="1"/>
</dbReference>